<sequence>MAIAIPEADRLAAALAKRMGRTTFTARELADELVASDSPAELLTALEDALARAAEADETEPLDEALWGSAPGEHELADIRRTAQQAQQEALGLVLADALTRQQAAELLGISPQAVSKRHAAGSLVALARGREQHFPAWQFHEGATLPGLAEVIAAYPGGALSLSTWATTPNPDLEGRSPERTLTRRGGVEQVLAAIEAITAAAW</sequence>
<gene>
    <name evidence="1" type="ORF">OJ962_23895</name>
</gene>
<accession>A0ABT4RPS1</accession>
<dbReference type="EMBL" id="JAPCID010000041">
    <property type="protein sequence ID" value="MDA0140561.1"/>
    <property type="molecule type" value="Genomic_DNA"/>
</dbReference>
<reference evidence="1" key="1">
    <citation type="submission" date="2022-10" db="EMBL/GenBank/DDBJ databases">
        <title>The WGS of Solirubrobacter sp. CPCC 204708.</title>
        <authorList>
            <person name="Jiang Z."/>
        </authorList>
    </citation>
    <scope>NUCLEOTIDE SEQUENCE</scope>
    <source>
        <strain evidence="1">CPCC 204708</strain>
    </source>
</reference>
<name>A0ABT4RPS1_9ACTN</name>
<protein>
    <recommendedName>
        <fullName evidence="3">DNA-binding protein</fullName>
    </recommendedName>
</protein>
<evidence type="ECO:0008006" key="3">
    <source>
        <dbReference type="Google" id="ProtNLM"/>
    </source>
</evidence>
<dbReference type="RefSeq" id="WP_202954269.1">
    <property type="nucleotide sequence ID" value="NZ_JAPCID010000041.1"/>
</dbReference>
<evidence type="ECO:0000313" key="2">
    <source>
        <dbReference type="Proteomes" id="UP001147700"/>
    </source>
</evidence>
<comment type="caution">
    <text evidence="1">The sequence shown here is derived from an EMBL/GenBank/DDBJ whole genome shotgun (WGS) entry which is preliminary data.</text>
</comment>
<dbReference type="Proteomes" id="UP001147700">
    <property type="component" value="Unassembled WGS sequence"/>
</dbReference>
<proteinExistence type="predicted"/>
<evidence type="ECO:0000313" key="1">
    <source>
        <dbReference type="EMBL" id="MDA0140561.1"/>
    </source>
</evidence>
<keyword evidence="2" id="KW-1185">Reference proteome</keyword>
<organism evidence="1 2">
    <name type="scientific">Solirubrobacter deserti</name>
    <dbReference type="NCBI Taxonomy" id="2282478"/>
    <lineage>
        <taxon>Bacteria</taxon>
        <taxon>Bacillati</taxon>
        <taxon>Actinomycetota</taxon>
        <taxon>Thermoleophilia</taxon>
        <taxon>Solirubrobacterales</taxon>
        <taxon>Solirubrobacteraceae</taxon>
        <taxon>Solirubrobacter</taxon>
    </lineage>
</organism>